<dbReference type="Proteomes" id="UP000694920">
    <property type="component" value="Unplaced"/>
</dbReference>
<dbReference type="GO" id="GO:0043024">
    <property type="term" value="F:ribosomal small subunit binding"/>
    <property type="evidence" value="ECO:0007669"/>
    <property type="project" value="TreeGrafter"/>
</dbReference>
<reference evidence="9" key="1">
    <citation type="submission" date="2025-08" db="UniProtKB">
        <authorList>
            <consortium name="RefSeq"/>
        </authorList>
    </citation>
    <scope>IDENTIFICATION</scope>
</reference>
<evidence type="ECO:0000256" key="1">
    <source>
        <dbReference type="ARBA" id="ARBA00007921"/>
    </source>
</evidence>
<dbReference type="GO" id="GO:0005525">
    <property type="term" value="F:GTP binding"/>
    <property type="evidence" value="ECO:0007669"/>
    <property type="project" value="UniProtKB-UniRule"/>
</dbReference>
<comment type="similarity">
    <text evidence="1 6">Belongs to the TRAFAC class TrmE-Era-EngA-EngB-Septin-like GTPase superfamily. Era GTPase family.</text>
</comment>
<dbReference type="PROSITE" id="PS51713">
    <property type="entry name" value="G_ERA"/>
    <property type="match status" value="1"/>
</dbReference>
<evidence type="ECO:0000256" key="2">
    <source>
        <dbReference type="ARBA" id="ARBA00019149"/>
    </source>
</evidence>
<dbReference type="SUPFAM" id="SSF54814">
    <property type="entry name" value="Prokaryotic type KH domain (KH-domain type II)"/>
    <property type="match status" value="1"/>
</dbReference>
<evidence type="ECO:0000256" key="5">
    <source>
        <dbReference type="ARBA" id="ARBA00030975"/>
    </source>
</evidence>
<dbReference type="InterPro" id="IPR030388">
    <property type="entry name" value="G_ERA_dom"/>
</dbReference>
<evidence type="ECO:0000313" key="8">
    <source>
        <dbReference type="Proteomes" id="UP000694920"/>
    </source>
</evidence>
<evidence type="ECO:0000256" key="3">
    <source>
        <dbReference type="ARBA" id="ARBA00022741"/>
    </source>
</evidence>
<dbReference type="InterPro" id="IPR027417">
    <property type="entry name" value="P-loop_NTPase"/>
</dbReference>
<dbReference type="Gene3D" id="3.30.300.20">
    <property type="match status" value="1"/>
</dbReference>
<keyword evidence="4 6" id="KW-0342">GTP-binding</keyword>
<dbReference type="PRINTS" id="PR00326">
    <property type="entry name" value="GTP1OBG"/>
</dbReference>
<keyword evidence="8" id="KW-1185">Reference proteome</keyword>
<evidence type="ECO:0000259" key="7">
    <source>
        <dbReference type="PROSITE" id="PS51713"/>
    </source>
</evidence>
<dbReference type="InterPro" id="IPR005225">
    <property type="entry name" value="Small_GTP-bd"/>
</dbReference>
<dbReference type="PANTHER" id="PTHR42698">
    <property type="entry name" value="GTPASE ERA"/>
    <property type="match status" value="1"/>
</dbReference>
<dbReference type="AlphaFoldDB" id="A0AAJ7W266"/>
<evidence type="ECO:0000256" key="6">
    <source>
        <dbReference type="PROSITE-ProRule" id="PRU01050"/>
    </source>
</evidence>
<feature type="region of interest" description="G2" evidence="6">
    <location>
        <begin position="105"/>
        <end position="109"/>
    </location>
</feature>
<dbReference type="InterPro" id="IPR015946">
    <property type="entry name" value="KH_dom-like_a/b"/>
</dbReference>
<dbReference type="GeneID" id="107268735"/>
<dbReference type="RefSeq" id="XP_024941795.1">
    <property type="nucleotide sequence ID" value="XM_025086027.1"/>
</dbReference>
<dbReference type="CDD" id="cd04163">
    <property type="entry name" value="Era"/>
    <property type="match status" value="1"/>
</dbReference>
<feature type="domain" description="Era-type G" evidence="7">
    <location>
        <begin position="71"/>
        <end position="253"/>
    </location>
</feature>
<evidence type="ECO:0000256" key="4">
    <source>
        <dbReference type="ARBA" id="ARBA00023134"/>
    </source>
</evidence>
<dbReference type="SUPFAM" id="SSF52540">
    <property type="entry name" value="P-loop containing nucleoside triphosphate hydrolases"/>
    <property type="match status" value="1"/>
</dbReference>
<dbReference type="HAMAP" id="MF_00367">
    <property type="entry name" value="GTPase_Era"/>
    <property type="match status" value="1"/>
</dbReference>
<dbReference type="Gene3D" id="3.40.50.300">
    <property type="entry name" value="P-loop containing nucleotide triphosphate hydrolases"/>
    <property type="match status" value="1"/>
</dbReference>
<feature type="region of interest" description="G1" evidence="6">
    <location>
        <begin position="79"/>
        <end position="86"/>
    </location>
</feature>
<protein>
    <recommendedName>
        <fullName evidence="2">GTPase Era, mitochondrial</fullName>
    </recommendedName>
    <alternativeName>
        <fullName evidence="5">ERA-like protein 1</fullName>
    </alternativeName>
</protein>
<dbReference type="KEGG" id="ccin:107268735"/>
<proteinExistence type="inferred from homology"/>
<accession>A0AAJ7W266</accession>
<dbReference type="FunFam" id="3.40.50.300:FF:002220">
    <property type="entry name" value="GTPase Era, mitochondrial"/>
    <property type="match status" value="1"/>
</dbReference>
<feature type="region of interest" description="G3" evidence="6">
    <location>
        <begin position="126"/>
        <end position="129"/>
    </location>
</feature>
<feature type="region of interest" description="G4" evidence="6">
    <location>
        <begin position="196"/>
        <end position="199"/>
    </location>
</feature>
<feature type="region of interest" description="G5" evidence="6">
    <location>
        <begin position="229"/>
        <end position="231"/>
    </location>
</feature>
<dbReference type="InterPro" id="IPR005662">
    <property type="entry name" value="GTPase_Era-like"/>
</dbReference>
<keyword evidence="3 6" id="KW-0547">Nucleotide-binding</keyword>
<dbReference type="InterPro" id="IPR006073">
    <property type="entry name" value="GTP-bd"/>
</dbReference>
<dbReference type="GO" id="GO:0005759">
    <property type="term" value="C:mitochondrial matrix"/>
    <property type="evidence" value="ECO:0007669"/>
    <property type="project" value="TreeGrafter"/>
</dbReference>
<dbReference type="InterPro" id="IPR009019">
    <property type="entry name" value="KH_sf_prok-type"/>
</dbReference>
<dbReference type="GO" id="GO:0000028">
    <property type="term" value="P:ribosomal small subunit assembly"/>
    <property type="evidence" value="ECO:0007669"/>
    <property type="project" value="TreeGrafter"/>
</dbReference>
<organism evidence="8 9">
    <name type="scientific">Cephus cinctus</name>
    <name type="common">Wheat stem sawfly</name>
    <dbReference type="NCBI Taxonomy" id="211228"/>
    <lineage>
        <taxon>Eukaryota</taxon>
        <taxon>Metazoa</taxon>
        <taxon>Ecdysozoa</taxon>
        <taxon>Arthropoda</taxon>
        <taxon>Hexapoda</taxon>
        <taxon>Insecta</taxon>
        <taxon>Pterygota</taxon>
        <taxon>Neoptera</taxon>
        <taxon>Endopterygota</taxon>
        <taxon>Hymenoptera</taxon>
        <taxon>Cephoidea</taxon>
        <taxon>Cephidae</taxon>
        <taxon>Cephus</taxon>
    </lineage>
</organism>
<dbReference type="NCBIfam" id="TIGR00231">
    <property type="entry name" value="small_GTP"/>
    <property type="match status" value="1"/>
</dbReference>
<dbReference type="GO" id="GO:0019843">
    <property type="term" value="F:rRNA binding"/>
    <property type="evidence" value="ECO:0007669"/>
    <property type="project" value="TreeGrafter"/>
</dbReference>
<evidence type="ECO:0000313" key="9">
    <source>
        <dbReference type="RefSeq" id="XP_024941795.1"/>
    </source>
</evidence>
<dbReference type="PANTHER" id="PTHR42698:SF1">
    <property type="entry name" value="GTPASE ERA, MITOCHONDRIAL"/>
    <property type="match status" value="1"/>
</dbReference>
<name>A0AAJ7W266_CEPCN</name>
<gene>
    <name evidence="9" type="primary">LOC107268735</name>
</gene>
<sequence>MDPLYTSVSRFSVIMRYTGNMLIAIERMTTRVRWSMLRHFSTVTDTANIITSDIPIAANEDYTGIRRENLKSLNVAVLGMPNAGKSTLVNQLVCRPICPTSKKVHTTRVKASAIYCEDDTQLVFMDTPGLVTKQEKNRYTLEESFIKDPRMALINADVVGVIQDVSNIYTRDKINKKILEILNDTSSTIPSLLILNKVDTVKKKQMLLELTKALISKDGWPNFSDVFMVSALTGDGINDLREYLLASAKSRDWKYDPETFSDQPPEKILERVVQSKLLDTLPKELPYQMKLEIEHFDYCDDGSISALVIIYVASKRISSLLVGSRGGRIREIAVQAEQQLCNAFQRSVRLRLYAKVKTALE</sequence>
<dbReference type="Pfam" id="PF01926">
    <property type="entry name" value="MMR_HSR1"/>
    <property type="match status" value="1"/>
</dbReference>
<dbReference type="CDD" id="cd22534">
    <property type="entry name" value="KH-II_Era"/>
    <property type="match status" value="1"/>
</dbReference>
<dbReference type="NCBIfam" id="TIGR00436">
    <property type="entry name" value="era"/>
    <property type="match status" value="1"/>
</dbReference>